<dbReference type="InterPro" id="IPR000524">
    <property type="entry name" value="Tscrpt_reg_HTH_GntR"/>
</dbReference>
<dbReference type="Pfam" id="PF00392">
    <property type="entry name" value="GntR"/>
    <property type="match status" value="1"/>
</dbReference>
<keyword evidence="5" id="KW-0804">Transcription</keyword>
<keyword evidence="2" id="KW-0663">Pyridoxal phosphate</keyword>
<evidence type="ECO:0000256" key="4">
    <source>
        <dbReference type="ARBA" id="ARBA00023125"/>
    </source>
</evidence>
<evidence type="ECO:0000313" key="8">
    <source>
        <dbReference type="EMBL" id="SDT04743.1"/>
    </source>
</evidence>
<dbReference type="RefSeq" id="WP_091527136.1">
    <property type="nucleotide sequence ID" value="NZ_LT629772.1"/>
</dbReference>
<evidence type="ECO:0000256" key="5">
    <source>
        <dbReference type="ARBA" id="ARBA00023163"/>
    </source>
</evidence>
<dbReference type="PANTHER" id="PTHR46577:SF1">
    <property type="entry name" value="HTH-TYPE TRANSCRIPTIONAL REGULATORY PROTEIN GABR"/>
    <property type="match status" value="1"/>
</dbReference>
<dbReference type="Gene3D" id="3.40.640.10">
    <property type="entry name" value="Type I PLP-dependent aspartate aminotransferase-like (Major domain)"/>
    <property type="match status" value="1"/>
</dbReference>
<accession>A0A1H1X5V7</accession>
<evidence type="ECO:0000256" key="3">
    <source>
        <dbReference type="ARBA" id="ARBA00023015"/>
    </source>
</evidence>
<dbReference type="EMBL" id="LT629772">
    <property type="protein sequence ID" value="SDT04743.1"/>
    <property type="molecule type" value="Genomic_DNA"/>
</dbReference>
<evidence type="ECO:0000259" key="7">
    <source>
        <dbReference type="PROSITE" id="PS50949"/>
    </source>
</evidence>
<feature type="domain" description="HTH gntR-type" evidence="7">
    <location>
        <begin position="18"/>
        <end position="86"/>
    </location>
</feature>
<comment type="similarity">
    <text evidence="1">In the C-terminal section; belongs to the class-I pyridoxal-phosphate-dependent aminotransferase family.</text>
</comment>
<name>A0A1H1X5V7_9ACTN</name>
<dbReference type="InterPro" id="IPR015421">
    <property type="entry name" value="PyrdxlP-dep_Trfase_major"/>
</dbReference>
<dbReference type="InterPro" id="IPR036390">
    <property type="entry name" value="WH_DNA-bd_sf"/>
</dbReference>
<feature type="region of interest" description="Disordered" evidence="6">
    <location>
        <begin position="76"/>
        <end position="101"/>
    </location>
</feature>
<keyword evidence="8" id="KW-0808">Transferase</keyword>
<evidence type="ECO:0000256" key="2">
    <source>
        <dbReference type="ARBA" id="ARBA00022898"/>
    </source>
</evidence>
<organism evidence="8 9">
    <name type="scientific">Microlunatus soli</name>
    <dbReference type="NCBI Taxonomy" id="630515"/>
    <lineage>
        <taxon>Bacteria</taxon>
        <taxon>Bacillati</taxon>
        <taxon>Actinomycetota</taxon>
        <taxon>Actinomycetes</taxon>
        <taxon>Propionibacteriales</taxon>
        <taxon>Propionibacteriaceae</taxon>
        <taxon>Microlunatus</taxon>
    </lineage>
</organism>
<protein>
    <submittedName>
        <fullName evidence="8">DNA-binding transcriptional regulator, MocR family, contains an aminotransferase domain</fullName>
    </submittedName>
</protein>
<proteinExistence type="inferred from homology"/>
<dbReference type="CDD" id="cd00609">
    <property type="entry name" value="AAT_like"/>
    <property type="match status" value="1"/>
</dbReference>
<evidence type="ECO:0000313" key="9">
    <source>
        <dbReference type="Proteomes" id="UP000199103"/>
    </source>
</evidence>
<dbReference type="PROSITE" id="PS50949">
    <property type="entry name" value="HTH_GNTR"/>
    <property type="match status" value="1"/>
</dbReference>
<dbReference type="InterPro" id="IPR036388">
    <property type="entry name" value="WH-like_DNA-bd_sf"/>
</dbReference>
<dbReference type="STRING" id="630515.SAMN04489812_3944"/>
<dbReference type="GO" id="GO:0030170">
    <property type="term" value="F:pyridoxal phosphate binding"/>
    <property type="evidence" value="ECO:0007669"/>
    <property type="project" value="InterPro"/>
</dbReference>
<keyword evidence="4 8" id="KW-0238">DNA-binding</keyword>
<dbReference type="SUPFAM" id="SSF46785">
    <property type="entry name" value="Winged helix' DNA-binding domain"/>
    <property type="match status" value="1"/>
</dbReference>
<dbReference type="SUPFAM" id="SSF53383">
    <property type="entry name" value="PLP-dependent transferases"/>
    <property type="match status" value="1"/>
</dbReference>
<evidence type="ECO:0000256" key="1">
    <source>
        <dbReference type="ARBA" id="ARBA00005384"/>
    </source>
</evidence>
<dbReference type="OrthoDB" id="199743at2"/>
<dbReference type="GO" id="GO:0008483">
    <property type="term" value="F:transaminase activity"/>
    <property type="evidence" value="ECO:0007669"/>
    <property type="project" value="UniProtKB-KW"/>
</dbReference>
<reference evidence="8 9" key="1">
    <citation type="submission" date="2016-10" db="EMBL/GenBank/DDBJ databases">
        <authorList>
            <person name="de Groot N.N."/>
        </authorList>
    </citation>
    <scope>NUCLEOTIDE SEQUENCE [LARGE SCALE GENOMIC DNA]</scope>
    <source>
        <strain evidence="8 9">DSM 21800</strain>
    </source>
</reference>
<dbReference type="SMART" id="SM00345">
    <property type="entry name" value="HTH_GNTR"/>
    <property type="match status" value="1"/>
</dbReference>
<dbReference type="Gene3D" id="1.10.10.10">
    <property type="entry name" value="Winged helix-like DNA-binding domain superfamily/Winged helix DNA-binding domain"/>
    <property type="match status" value="1"/>
</dbReference>
<dbReference type="Proteomes" id="UP000199103">
    <property type="component" value="Chromosome I"/>
</dbReference>
<dbReference type="CDD" id="cd07377">
    <property type="entry name" value="WHTH_GntR"/>
    <property type="match status" value="1"/>
</dbReference>
<dbReference type="InterPro" id="IPR004839">
    <property type="entry name" value="Aminotransferase_I/II_large"/>
</dbReference>
<evidence type="ECO:0000256" key="6">
    <source>
        <dbReference type="SAM" id="MobiDB-lite"/>
    </source>
</evidence>
<keyword evidence="8" id="KW-0032">Aminotransferase</keyword>
<gene>
    <name evidence="8" type="ORF">SAMN04489812_3944</name>
</gene>
<keyword evidence="3" id="KW-0805">Transcription regulation</keyword>
<dbReference type="InterPro" id="IPR051446">
    <property type="entry name" value="HTH_trans_reg/aminotransferase"/>
</dbReference>
<dbReference type="GO" id="GO:0003677">
    <property type="term" value="F:DNA binding"/>
    <property type="evidence" value="ECO:0007669"/>
    <property type="project" value="UniProtKB-KW"/>
</dbReference>
<dbReference type="PANTHER" id="PTHR46577">
    <property type="entry name" value="HTH-TYPE TRANSCRIPTIONAL REGULATORY PROTEIN GABR"/>
    <property type="match status" value="1"/>
</dbReference>
<keyword evidence="9" id="KW-1185">Reference proteome</keyword>
<dbReference type="Pfam" id="PF00155">
    <property type="entry name" value="Aminotran_1_2"/>
    <property type="match status" value="1"/>
</dbReference>
<dbReference type="InterPro" id="IPR015424">
    <property type="entry name" value="PyrdxlP-dep_Trfase"/>
</dbReference>
<dbReference type="AlphaFoldDB" id="A0A1H1X5V7"/>
<sequence>MEPIEIVDRLGRWSSGRGRLSALLAGRIRELIDDGELRPGEPLPTDRALAAALAVGRSTVVAAYEMLRADGRVVRRQGSGTQVAGERESEPPTGLLGDLPSPDTSAPIFLQHIEPQPGAIPLASAAPTAPPATLLDAQRRVLDRIDGDPTSDPAEIDFGYYPAGHPRLRSAIADYYRRLGVPTDPAQILVSNGSQQAISLLTRLLITPGDRVLVEAPTYPGALEVFRAGGADLVPLQVGMADLPASIAARPAALAYLVATHHNPTGRLLGALPGERLARAADVAGMWLIDDRSLGDLVFPGGRTPKPLAAHAERVITLGSLSKVVWGGLRVGWVRAPRPLINRLTRVRAVHDIGGSVLTQLAAADLVDDLDRLSAETGRRLKTSHDHLCAALADRLPDWEFEPAVGGQSLWVRLPYGDGDSFAQEAMRHGVAVLPGSGLDISGGGVDYLRLHFQLSPEVLTDAVRRLATAWQAYRPPVEPLVDRPKLAV</sequence>
<dbReference type="GO" id="GO:0003700">
    <property type="term" value="F:DNA-binding transcription factor activity"/>
    <property type="evidence" value="ECO:0007669"/>
    <property type="project" value="InterPro"/>
</dbReference>